<dbReference type="InterPro" id="IPR029058">
    <property type="entry name" value="AB_hydrolase_fold"/>
</dbReference>
<dbReference type="Gene3D" id="3.40.50.1820">
    <property type="entry name" value="alpha/beta hydrolase"/>
    <property type="match status" value="1"/>
</dbReference>
<dbReference type="Pfam" id="PF00561">
    <property type="entry name" value="Abhydrolase_1"/>
    <property type="match status" value="1"/>
</dbReference>
<evidence type="ECO:0000313" key="3">
    <source>
        <dbReference type="EMBL" id="MFF0456498.1"/>
    </source>
</evidence>
<dbReference type="GO" id="GO:0016787">
    <property type="term" value="F:hydrolase activity"/>
    <property type="evidence" value="ECO:0007669"/>
    <property type="project" value="UniProtKB-KW"/>
</dbReference>
<dbReference type="InterPro" id="IPR000639">
    <property type="entry name" value="Epox_hydrolase-like"/>
</dbReference>
<keyword evidence="3" id="KW-0378">Hydrolase</keyword>
<comment type="caution">
    <text evidence="3">The sequence shown here is derived from an EMBL/GenBank/DDBJ whole genome shotgun (WGS) entry which is preliminary data.</text>
</comment>
<dbReference type="RefSeq" id="WP_387253378.1">
    <property type="nucleotide sequence ID" value="NZ_JBIALX010000010.1"/>
</dbReference>
<evidence type="ECO:0000313" key="4">
    <source>
        <dbReference type="Proteomes" id="UP001601521"/>
    </source>
</evidence>
<name>A0ABW6NN65_9NOCA</name>
<evidence type="ECO:0000256" key="1">
    <source>
        <dbReference type="SAM" id="MobiDB-lite"/>
    </source>
</evidence>
<feature type="domain" description="AB hydrolase-1" evidence="2">
    <location>
        <begin position="88"/>
        <end position="315"/>
    </location>
</feature>
<dbReference type="SUPFAM" id="SSF53474">
    <property type="entry name" value="alpha/beta-Hydrolases"/>
    <property type="match status" value="1"/>
</dbReference>
<organism evidence="3 4">
    <name type="scientific">Nocardia africana</name>
    <dbReference type="NCBI Taxonomy" id="134964"/>
    <lineage>
        <taxon>Bacteria</taxon>
        <taxon>Bacillati</taxon>
        <taxon>Actinomycetota</taxon>
        <taxon>Actinomycetes</taxon>
        <taxon>Mycobacteriales</taxon>
        <taxon>Nocardiaceae</taxon>
        <taxon>Nocardia</taxon>
    </lineage>
</organism>
<dbReference type="Proteomes" id="UP001601521">
    <property type="component" value="Unassembled WGS sequence"/>
</dbReference>
<dbReference type="PANTHER" id="PTHR46438:SF11">
    <property type="entry name" value="LIPASE-RELATED"/>
    <property type="match status" value="1"/>
</dbReference>
<gene>
    <name evidence="3" type="ORF">ACFYTH_24305</name>
</gene>
<feature type="region of interest" description="Disordered" evidence="1">
    <location>
        <begin position="15"/>
        <end position="34"/>
    </location>
</feature>
<dbReference type="InterPro" id="IPR000073">
    <property type="entry name" value="AB_hydrolase_1"/>
</dbReference>
<accession>A0ABW6NN65</accession>
<evidence type="ECO:0000259" key="2">
    <source>
        <dbReference type="Pfam" id="PF00561"/>
    </source>
</evidence>
<dbReference type="PANTHER" id="PTHR46438">
    <property type="entry name" value="ALPHA/BETA-HYDROLASES SUPERFAMILY PROTEIN"/>
    <property type="match status" value="1"/>
</dbReference>
<dbReference type="PRINTS" id="PR00111">
    <property type="entry name" value="ABHYDROLASE"/>
</dbReference>
<proteinExistence type="predicted"/>
<reference evidence="3 4" key="1">
    <citation type="submission" date="2024-10" db="EMBL/GenBank/DDBJ databases">
        <title>The Natural Products Discovery Center: Release of the First 8490 Sequenced Strains for Exploring Actinobacteria Biosynthetic Diversity.</title>
        <authorList>
            <person name="Kalkreuter E."/>
            <person name="Kautsar S.A."/>
            <person name="Yang D."/>
            <person name="Bader C.D."/>
            <person name="Teijaro C.N."/>
            <person name="Fluegel L."/>
            <person name="Davis C.M."/>
            <person name="Simpson J.R."/>
            <person name="Lauterbach L."/>
            <person name="Steele A.D."/>
            <person name="Gui C."/>
            <person name="Meng S."/>
            <person name="Li G."/>
            <person name="Viehrig K."/>
            <person name="Ye F."/>
            <person name="Su P."/>
            <person name="Kiefer A.F."/>
            <person name="Nichols A."/>
            <person name="Cepeda A.J."/>
            <person name="Yan W."/>
            <person name="Fan B."/>
            <person name="Jiang Y."/>
            <person name="Adhikari A."/>
            <person name="Zheng C.-J."/>
            <person name="Schuster L."/>
            <person name="Cowan T.M."/>
            <person name="Smanski M.J."/>
            <person name="Chevrette M.G."/>
            <person name="De Carvalho L.P.S."/>
            <person name="Shen B."/>
        </authorList>
    </citation>
    <scope>NUCLEOTIDE SEQUENCE [LARGE SCALE GENOMIC DNA]</scope>
    <source>
        <strain evidence="3 4">NPDC004550</strain>
    </source>
</reference>
<dbReference type="PRINTS" id="PR00412">
    <property type="entry name" value="EPOXHYDRLASE"/>
</dbReference>
<keyword evidence="4" id="KW-1185">Reference proteome</keyword>
<dbReference type="EMBL" id="JBIALX010000010">
    <property type="protein sequence ID" value="MFF0456498.1"/>
    <property type="molecule type" value="Genomic_DNA"/>
</dbReference>
<sequence>MMMLPCWAAAMSSRAGPAHRLPSTPPRSVRPMKNRHHKVSTLDGSGIFGNTVSIMVPRRAAYDYIDADSRFTTVGGANIHYKRAGSGPPVLLLHGSGSSLHHFDKVAALMSSSFGVIRPDLPGFGLTGPRADRDYRIGTYTRTVADFLDSLGVVSTSIVGNSLGGNIAWNFALDYPRRVQRLVLVNATGYPGKSLPLGLRLARNPVTRPLVRRLVTRSATERNLRSAVGPAAASIVDEAMVDRVHAMLTREGNQQAFIDFANTDQADRTADIRRIAVPTLVLRSADMDAQYFARDIAGSREAVYLGGGHLLPEEAPNWVADEVSHFLATQPRTEAADTEDRS</sequence>
<protein>
    <submittedName>
        <fullName evidence="3">Alpha/beta fold hydrolase</fullName>
    </submittedName>
</protein>